<proteinExistence type="predicted"/>
<dbReference type="AlphaFoldDB" id="X0SHL4"/>
<evidence type="ECO:0000256" key="2">
    <source>
        <dbReference type="ARBA" id="ARBA00022598"/>
    </source>
</evidence>
<dbReference type="InterPro" id="IPR033708">
    <property type="entry name" value="Anticodon_Ile_BEm"/>
</dbReference>
<dbReference type="Gene3D" id="1.10.10.830">
    <property type="entry name" value="Ile-tRNA synthetase CP2 domain-like"/>
    <property type="match status" value="1"/>
</dbReference>
<dbReference type="GO" id="GO:0006428">
    <property type="term" value="P:isoleucyl-tRNA aminoacylation"/>
    <property type="evidence" value="ECO:0007669"/>
    <property type="project" value="InterPro"/>
</dbReference>
<evidence type="ECO:0000256" key="6">
    <source>
        <dbReference type="ARBA" id="ARBA00023146"/>
    </source>
</evidence>
<keyword evidence="6" id="KW-0030">Aminoacyl-tRNA synthetase</keyword>
<evidence type="ECO:0000256" key="3">
    <source>
        <dbReference type="ARBA" id="ARBA00022741"/>
    </source>
</evidence>
<dbReference type="PANTHER" id="PTHR42765">
    <property type="entry name" value="SOLEUCYL-TRNA SYNTHETASE"/>
    <property type="match status" value="1"/>
</dbReference>
<feature type="domain" description="Methionyl/Valyl/Leucyl/Isoleucyl-tRNA synthetase anticodon-binding" evidence="8">
    <location>
        <begin position="435"/>
        <end position="516"/>
    </location>
</feature>
<gene>
    <name evidence="9" type="ORF">S01H1_03846</name>
</gene>
<dbReference type="Gene3D" id="1.10.730.20">
    <property type="match status" value="1"/>
</dbReference>
<protein>
    <recommendedName>
        <fullName evidence="1">isoleucine--tRNA ligase</fullName>
        <ecNumber evidence="1">6.1.1.5</ecNumber>
    </recommendedName>
</protein>
<keyword evidence="5" id="KW-0648">Protein biosynthesis</keyword>
<feature type="non-terminal residue" evidence="9">
    <location>
        <position position="516"/>
    </location>
</feature>
<dbReference type="Gene3D" id="3.40.50.620">
    <property type="entry name" value="HUPs"/>
    <property type="match status" value="1"/>
</dbReference>
<dbReference type="SUPFAM" id="SSF47323">
    <property type="entry name" value="Anticodon-binding domain of a subclass of class I aminoacyl-tRNA synthetases"/>
    <property type="match status" value="1"/>
</dbReference>
<dbReference type="GO" id="GO:0000049">
    <property type="term" value="F:tRNA binding"/>
    <property type="evidence" value="ECO:0007669"/>
    <property type="project" value="InterPro"/>
</dbReference>
<dbReference type="GO" id="GO:0005829">
    <property type="term" value="C:cytosol"/>
    <property type="evidence" value="ECO:0007669"/>
    <property type="project" value="TreeGrafter"/>
</dbReference>
<dbReference type="InterPro" id="IPR009080">
    <property type="entry name" value="tRNAsynth_Ia_anticodon-bd"/>
</dbReference>
<dbReference type="InterPro" id="IPR009008">
    <property type="entry name" value="Val/Leu/Ile-tRNA-synth_edit"/>
</dbReference>
<evidence type="ECO:0000256" key="5">
    <source>
        <dbReference type="ARBA" id="ARBA00022917"/>
    </source>
</evidence>
<dbReference type="PRINTS" id="PR00984">
    <property type="entry name" value="TRNASYNTHILE"/>
</dbReference>
<dbReference type="EMBL" id="BARS01002060">
    <property type="protein sequence ID" value="GAF80538.1"/>
    <property type="molecule type" value="Genomic_DNA"/>
</dbReference>
<organism evidence="9">
    <name type="scientific">marine sediment metagenome</name>
    <dbReference type="NCBI Taxonomy" id="412755"/>
    <lineage>
        <taxon>unclassified sequences</taxon>
        <taxon>metagenomes</taxon>
        <taxon>ecological metagenomes</taxon>
    </lineage>
</organism>
<dbReference type="GO" id="GO:0004822">
    <property type="term" value="F:isoleucine-tRNA ligase activity"/>
    <property type="evidence" value="ECO:0007669"/>
    <property type="project" value="UniProtKB-EC"/>
</dbReference>
<keyword evidence="3" id="KW-0547">Nucleotide-binding</keyword>
<reference evidence="9" key="1">
    <citation type="journal article" date="2014" name="Front. Microbiol.">
        <title>High frequency of phylogenetically diverse reductive dehalogenase-homologous genes in deep subseafloor sedimentary metagenomes.</title>
        <authorList>
            <person name="Kawai M."/>
            <person name="Futagami T."/>
            <person name="Toyoda A."/>
            <person name="Takaki Y."/>
            <person name="Nishi S."/>
            <person name="Hori S."/>
            <person name="Arai W."/>
            <person name="Tsubouchi T."/>
            <person name="Morono Y."/>
            <person name="Uchiyama I."/>
            <person name="Ito T."/>
            <person name="Fujiyama A."/>
            <person name="Inagaki F."/>
            <person name="Takami H."/>
        </authorList>
    </citation>
    <scope>NUCLEOTIDE SEQUENCE</scope>
    <source>
        <strain evidence="9">Expedition CK06-06</strain>
    </source>
</reference>
<evidence type="ECO:0000256" key="4">
    <source>
        <dbReference type="ARBA" id="ARBA00022840"/>
    </source>
</evidence>
<keyword evidence="2" id="KW-0436">Ligase</keyword>
<evidence type="ECO:0000259" key="7">
    <source>
        <dbReference type="Pfam" id="PF00133"/>
    </source>
</evidence>
<dbReference type="InterPro" id="IPR002301">
    <property type="entry name" value="Ile-tRNA-ligase"/>
</dbReference>
<dbReference type="Pfam" id="PF08264">
    <property type="entry name" value="Anticodon_1"/>
    <property type="match status" value="1"/>
</dbReference>
<keyword evidence="4" id="KW-0067">ATP-binding</keyword>
<dbReference type="SUPFAM" id="SSF50677">
    <property type="entry name" value="ValRS/IleRS/LeuRS editing domain"/>
    <property type="match status" value="1"/>
</dbReference>
<feature type="non-terminal residue" evidence="9">
    <location>
        <position position="1"/>
    </location>
</feature>
<dbReference type="InterPro" id="IPR013155">
    <property type="entry name" value="M/V/L/I-tRNA-synth_anticd-bd"/>
</dbReference>
<accession>X0SHL4</accession>
<comment type="caution">
    <text evidence="9">The sequence shown here is derived from an EMBL/GenBank/DDBJ whole genome shotgun (WGS) entry which is preliminary data.</text>
</comment>
<dbReference type="InterPro" id="IPR002300">
    <property type="entry name" value="aa-tRNA-synth_Ia"/>
</dbReference>
<dbReference type="Pfam" id="PF00133">
    <property type="entry name" value="tRNA-synt_1"/>
    <property type="match status" value="1"/>
</dbReference>
<dbReference type="InterPro" id="IPR050081">
    <property type="entry name" value="Ile-tRNA_ligase"/>
</dbReference>
<dbReference type="GO" id="GO:0005524">
    <property type="term" value="F:ATP binding"/>
    <property type="evidence" value="ECO:0007669"/>
    <property type="project" value="UniProtKB-KW"/>
</dbReference>
<evidence type="ECO:0000259" key="8">
    <source>
        <dbReference type="Pfam" id="PF08264"/>
    </source>
</evidence>
<dbReference type="PANTHER" id="PTHR42765:SF1">
    <property type="entry name" value="ISOLEUCINE--TRNA LIGASE, MITOCHONDRIAL"/>
    <property type="match status" value="1"/>
</dbReference>
<dbReference type="InterPro" id="IPR014729">
    <property type="entry name" value="Rossmann-like_a/b/a_fold"/>
</dbReference>
<dbReference type="GO" id="GO:0002161">
    <property type="term" value="F:aminoacyl-tRNA deacylase activity"/>
    <property type="evidence" value="ECO:0007669"/>
    <property type="project" value="InterPro"/>
</dbReference>
<evidence type="ECO:0000256" key="1">
    <source>
        <dbReference type="ARBA" id="ARBA00013165"/>
    </source>
</evidence>
<evidence type="ECO:0000313" key="9">
    <source>
        <dbReference type="EMBL" id="GAF80538.1"/>
    </source>
</evidence>
<sequence length="516" mass="58365">AVGEHYEYALVKANNDYYLMGKELLSESMQQIGLSDYEVVATRPGKDLVGLVAQHPLYDRGSPVVLADHVTLEQGTGVVHTAPGHGLEDYQVSLECDLDIISPLDDCGRFTDEAGPELVGLVCDEANEKVLELLDARGALLARTTLEHEYPHCWRCHLPVIYRATLQWFMDIDQLRDRALTEIAKTSWVPAWGESRIAGMVESRPDWCISRQRSWGVPIPVFYCTDCGEALLTEETVAHVRDLVAEHGADVWFAREAAELIPPATTCSECGGDSFIKEPDIMSVWVDSGCSHYCVMRPHPELSYPADLYLEGDDQYQCWFQTSLWIAAALGDPAPYKTVVGHGFFVDDTGQKLSKSKGNIIDPAEVYENYGADVLRLWFTYADFRQKMHLTDEIFQQVADAYRRIRNTVRFLLANLRDFDPAADALAPEQMREIDRWALLRLNRVVKRMTEAFDRWDLHLFYHDVHGFCANDLSAFYLNVLKDTLYTDLPDSSARRSAQTALWQLLLALTKMTAPV</sequence>
<dbReference type="Gene3D" id="3.90.740.10">
    <property type="entry name" value="Valyl/Leucyl/Isoleucyl-tRNA synthetase, editing domain"/>
    <property type="match status" value="1"/>
</dbReference>
<dbReference type="CDD" id="cd07960">
    <property type="entry name" value="Anticodon_Ia_Ile_BEm"/>
    <property type="match status" value="1"/>
</dbReference>
<dbReference type="SUPFAM" id="SSF52374">
    <property type="entry name" value="Nucleotidylyl transferase"/>
    <property type="match status" value="1"/>
</dbReference>
<dbReference type="EC" id="6.1.1.5" evidence="1"/>
<feature type="domain" description="Aminoacyl-tRNA synthetase class Ia" evidence="7">
    <location>
        <begin position="80"/>
        <end position="389"/>
    </location>
</feature>
<name>X0SHL4_9ZZZZ</name>